<proteinExistence type="predicted"/>
<accession>A0ABT9AEV0</accession>
<reference evidence="2" key="1">
    <citation type="submission" date="2023-07" db="EMBL/GenBank/DDBJ databases">
        <authorList>
            <person name="Kim M.K."/>
        </authorList>
    </citation>
    <scope>NUCLEOTIDE SEQUENCE</scope>
    <source>
        <strain evidence="2">M29</strain>
    </source>
</reference>
<gene>
    <name evidence="2" type="ORF">Q5H92_14975</name>
</gene>
<evidence type="ECO:0000313" key="3">
    <source>
        <dbReference type="Proteomes" id="UP001167796"/>
    </source>
</evidence>
<protein>
    <recommendedName>
        <fullName evidence="4">Nucleotide modification associated domain-containing protein</fullName>
    </recommendedName>
</protein>
<evidence type="ECO:0008006" key="4">
    <source>
        <dbReference type="Google" id="ProtNLM"/>
    </source>
</evidence>
<evidence type="ECO:0000256" key="1">
    <source>
        <dbReference type="SAM" id="MobiDB-lite"/>
    </source>
</evidence>
<name>A0ABT9AEV0_9BACT</name>
<sequence length="122" mass="13759">MLNNQDQGTPNPTSYPLPEESFEGNTEDPNTAIQFAPILKVILGVKELLKDKNRKYGNSGLEPLGIFSKTSIEDKLLARMDDKVARIKNSPEVRKNDLVDLIGYGILLCAHKRWNDFTELQD</sequence>
<evidence type="ECO:0000313" key="2">
    <source>
        <dbReference type="EMBL" id="MDO7847670.1"/>
    </source>
</evidence>
<comment type="caution">
    <text evidence="2">The sequence shown here is derived from an EMBL/GenBank/DDBJ whole genome shotgun (WGS) entry which is preliminary data.</text>
</comment>
<keyword evidence="3" id="KW-1185">Reference proteome</keyword>
<dbReference type="EMBL" id="JAUQSX010000007">
    <property type="protein sequence ID" value="MDO7847670.1"/>
    <property type="molecule type" value="Genomic_DNA"/>
</dbReference>
<dbReference type="RefSeq" id="WP_305012350.1">
    <property type="nucleotide sequence ID" value="NZ_JAUQSX010000007.1"/>
</dbReference>
<feature type="compositionally biased region" description="Polar residues" evidence="1">
    <location>
        <begin position="1"/>
        <end position="14"/>
    </location>
</feature>
<feature type="region of interest" description="Disordered" evidence="1">
    <location>
        <begin position="1"/>
        <end position="28"/>
    </location>
</feature>
<dbReference type="Proteomes" id="UP001167796">
    <property type="component" value="Unassembled WGS sequence"/>
</dbReference>
<organism evidence="2 3">
    <name type="scientific">Hymenobacter mellowenesis</name>
    <dbReference type="NCBI Taxonomy" id="3063995"/>
    <lineage>
        <taxon>Bacteria</taxon>
        <taxon>Pseudomonadati</taxon>
        <taxon>Bacteroidota</taxon>
        <taxon>Cytophagia</taxon>
        <taxon>Cytophagales</taxon>
        <taxon>Hymenobacteraceae</taxon>
        <taxon>Hymenobacter</taxon>
    </lineage>
</organism>